<gene>
    <name evidence="7" type="ORF">COS93_01055</name>
</gene>
<name>A0A2M6Z3T6_9BACT</name>
<evidence type="ECO:0000256" key="5">
    <source>
        <dbReference type="ARBA" id="ARBA00023136"/>
    </source>
</evidence>
<feature type="transmembrane region" description="Helical" evidence="6">
    <location>
        <begin position="254"/>
        <end position="274"/>
    </location>
</feature>
<feature type="transmembrane region" description="Helical" evidence="6">
    <location>
        <begin position="230"/>
        <end position="247"/>
    </location>
</feature>
<keyword evidence="5 6" id="KW-0472">Membrane</keyword>
<feature type="transmembrane region" description="Helical" evidence="6">
    <location>
        <begin position="108"/>
        <end position="130"/>
    </location>
</feature>
<dbReference type="PANTHER" id="PTHR22926:SF5">
    <property type="entry name" value="PHOSPHO-N-ACETYLMURAMOYL-PENTAPEPTIDE-TRANSFERASE HOMOLOG"/>
    <property type="match status" value="1"/>
</dbReference>
<evidence type="ECO:0000256" key="6">
    <source>
        <dbReference type="SAM" id="Phobius"/>
    </source>
</evidence>
<evidence type="ECO:0000256" key="1">
    <source>
        <dbReference type="ARBA" id="ARBA00004141"/>
    </source>
</evidence>
<reference evidence="8" key="1">
    <citation type="submission" date="2017-09" db="EMBL/GenBank/DDBJ databases">
        <title>Depth-based differentiation of microbial function through sediment-hosted aquifers and enrichment of novel symbionts in the deep terrestrial subsurface.</title>
        <authorList>
            <person name="Probst A.J."/>
            <person name="Ladd B."/>
            <person name="Jarett J.K."/>
            <person name="Geller-Mcgrath D.E."/>
            <person name="Sieber C.M.K."/>
            <person name="Emerson J.B."/>
            <person name="Anantharaman K."/>
            <person name="Thomas B.C."/>
            <person name="Malmstrom R."/>
            <person name="Stieglmeier M."/>
            <person name="Klingl A."/>
            <person name="Woyke T."/>
            <person name="Ryan C.M."/>
            <person name="Banfield J.F."/>
        </authorList>
    </citation>
    <scope>NUCLEOTIDE SEQUENCE [LARGE SCALE GENOMIC DNA]</scope>
</reference>
<sequence>MLKINVIKVLVLCAFSSFLAVLWTPFLTHFLYKYKLWRKTARTNAMDGKPAPVFHKLHEQREVGVPRLGGLLVWLTTVFVTFLFAGLSKISDNFWLQKLDFLSRDQTWLPLGTLVAGALLGLSDDILQIFGKGKYAGGGIRFTRRLLAVLMIGIVGAWWFYFKLGWHTIHIPGNGNIEIGFWYLPLFVITILACWSGGIIDGIDGLSGGTFGIMFGAFSVIAFAKTQYNLAAFCAVLAGTTLAFLWFNIPPARFYMGESGMLGLTVTLATVAFLTDSIVVLPIIGGLLVIETGSVILQLISKKFFHKKLFLCAPIHHHLEAKGWLPEKITMRFWILGMVFAIIGVTIRLLG</sequence>
<feature type="transmembrane region" description="Helical" evidence="6">
    <location>
        <begin position="142"/>
        <end position="161"/>
    </location>
</feature>
<dbReference type="EMBL" id="PEWP01000018">
    <property type="protein sequence ID" value="PIU47042.1"/>
    <property type="molecule type" value="Genomic_DNA"/>
</dbReference>
<dbReference type="GO" id="GO:0071555">
    <property type="term" value="P:cell wall organization"/>
    <property type="evidence" value="ECO:0007669"/>
    <property type="project" value="TreeGrafter"/>
</dbReference>
<dbReference type="Pfam" id="PF00953">
    <property type="entry name" value="Glycos_transf_4"/>
    <property type="match status" value="1"/>
</dbReference>
<evidence type="ECO:0008006" key="9">
    <source>
        <dbReference type="Google" id="ProtNLM"/>
    </source>
</evidence>
<protein>
    <recommendedName>
        <fullName evidence="9">Phospho-N-acetylmuramoyl-pentapeptide-transferase</fullName>
    </recommendedName>
</protein>
<feature type="transmembrane region" description="Helical" evidence="6">
    <location>
        <begin position="6"/>
        <end position="32"/>
    </location>
</feature>
<dbReference type="GO" id="GO:0044038">
    <property type="term" value="P:cell wall macromolecule biosynthetic process"/>
    <property type="evidence" value="ECO:0007669"/>
    <property type="project" value="TreeGrafter"/>
</dbReference>
<dbReference type="InterPro" id="IPR000715">
    <property type="entry name" value="Glycosyl_transferase_4"/>
</dbReference>
<dbReference type="PANTHER" id="PTHR22926">
    <property type="entry name" value="PHOSPHO-N-ACETYLMURAMOYL-PENTAPEPTIDE-TRANSFERASE"/>
    <property type="match status" value="1"/>
</dbReference>
<feature type="transmembrane region" description="Helical" evidence="6">
    <location>
        <begin position="181"/>
        <end position="199"/>
    </location>
</feature>
<dbReference type="GO" id="GO:0016780">
    <property type="term" value="F:phosphotransferase activity, for other substituted phosphate groups"/>
    <property type="evidence" value="ECO:0007669"/>
    <property type="project" value="InterPro"/>
</dbReference>
<organism evidence="7 8">
    <name type="scientific">bacterium (Candidatus Gribaldobacteria) CG07_land_8_20_14_0_80_33_18</name>
    <dbReference type="NCBI Taxonomy" id="2014272"/>
    <lineage>
        <taxon>Bacteria</taxon>
        <taxon>Candidatus Gribaldobacteria</taxon>
    </lineage>
</organism>
<feature type="transmembrane region" description="Helical" evidence="6">
    <location>
        <begin position="280"/>
        <end position="300"/>
    </location>
</feature>
<evidence type="ECO:0000313" key="7">
    <source>
        <dbReference type="EMBL" id="PIU47042.1"/>
    </source>
</evidence>
<feature type="transmembrane region" description="Helical" evidence="6">
    <location>
        <begin position="68"/>
        <end position="88"/>
    </location>
</feature>
<feature type="transmembrane region" description="Helical" evidence="6">
    <location>
        <begin position="333"/>
        <end position="350"/>
    </location>
</feature>
<comment type="subcellular location">
    <subcellularLocation>
        <location evidence="1">Membrane</location>
        <topology evidence="1">Multi-pass membrane protein</topology>
    </subcellularLocation>
</comment>
<dbReference type="AlphaFoldDB" id="A0A2M6Z3T6"/>
<comment type="caution">
    <text evidence="7">The sequence shown here is derived from an EMBL/GenBank/DDBJ whole genome shotgun (WGS) entry which is preliminary data.</text>
</comment>
<keyword evidence="4 6" id="KW-1133">Transmembrane helix</keyword>
<dbReference type="Proteomes" id="UP000228777">
    <property type="component" value="Unassembled WGS sequence"/>
</dbReference>
<dbReference type="GO" id="GO:0005886">
    <property type="term" value="C:plasma membrane"/>
    <property type="evidence" value="ECO:0007669"/>
    <property type="project" value="TreeGrafter"/>
</dbReference>
<evidence type="ECO:0000256" key="3">
    <source>
        <dbReference type="ARBA" id="ARBA00022692"/>
    </source>
</evidence>
<keyword evidence="3 6" id="KW-0812">Transmembrane</keyword>
<evidence type="ECO:0000313" key="8">
    <source>
        <dbReference type="Proteomes" id="UP000228777"/>
    </source>
</evidence>
<accession>A0A2M6Z3T6</accession>
<evidence type="ECO:0000256" key="2">
    <source>
        <dbReference type="ARBA" id="ARBA00022679"/>
    </source>
</evidence>
<feature type="transmembrane region" description="Helical" evidence="6">
    <location>
        <begin position="206"/>
        <end position="224"/>
    </location>
</feature>
<keyword evidence="2" id="KW-0808">Transferase</keyword>
<proteinExistence type="predicted"/>
<evidence type="ECO:0000256" key="4">
    <source>
        <dbReference type="ARBA" id="ARBA00022989"/>
    </source>
</evidence>